<feature type="region of interest" description="Disordered" evidence="1">
    <location>
        <begin position="44"/>
        <end position="74"/>
    </location>
</feature>
<dbReference type="AlphaFoldDB" id="A0AAW1TMP3"/>
<keyword evidence="3" id="KW-1185">Reference proteome</keyword>
<comment type="caution">
    <text evidence="2">The sequence shown here is derived from an EMBL/GenBank/DDBJ whole genome shotgun (WGS) entry which is preliminary data.</text>
</comment>
<sequence length="126" mass="14657">MTSTITKQRFIVKYKDPIYLKTPLQYLRSKTTLQDYIRTFRDEEESEHYDNLQQASDNQNSRQQKQPLKDATNIKQGKIITITTRPKNSNNAKGISAVVKVRKLPINKTTKEAVTKAADHYSAWKR</sequence>
<evidence type="ECO:0000313" key="2">
    <source>
        <dbReference type="EMBL" id="KAK9869544.1"/>
    </source>
</evidence>
<protein>
    <submittedName>
        <fullName evidence="2">Uncharacterized protein</fullName>
    </submittedName>
</protein>
<gene>
    <name evidence="2" type="ORF">WA026_003299</name>
</gene>
<dbReference type="EMBL" id="JARQZJ010000001">
    <property type="protein sequence ID" value="KAK9869544.1"/>
    <property type="molecule type" value="Genomic_DNA"/>
</dbReference>
<dbReference type="Proteomes" id="UP001431783">
    <property type="component" value="Unassembled WGS sequence"/>
</dbReference>
<feature type="compositionally biased region" description="Polar residues" evidence="1">
    <location>
        <begin position="51"/>
        <end position="66"/>
    </location>
</feature>
<accession>A0AAW1TMP3</accession>
<evidence type="ECO:0000256" key="1">
    <source>
        <dbReference type="SAM" id="MobiDB-lite"/>
    </source>
</evidence>
<reference evidence="2 3" key="1">
    <citation type="submission" date="2023-03" db="EMBL/GenBank/DDBJ databases">
        <title>Genome insight into feeding habits of ladybird beetles.</title>
        <authorList>
            <person name="Li H.-S."/>
            <person name="Huang Y.-H."/>
            <person name="Pang H."/>
        </authorList>
    </citation>
    <scope>NUCLEOTIDE SEQUENCE [LARGE SCALE GENOMIC DNA]</scope>
    <source>
        <strain evidence="2">SYSU_2023b</strain>
        <tissue evidence="2">Whole body</tissue>
    </source>
</reference>
<proteinExistence type="predicted"/>
<organism evidence="2 3">
    <name type="scientific">Henosepilachna vigintioctopunctata</name>
    <dbReference type="NCBI Taxonomy" id="420089"/>
    <lineage>
        <taxon>Eukaryota</taxon>
        <taxon>Metazoa</taxon>
        <taxon>Ecdysozoa</taxon>
        <taxon>Arthropoda</taxon>
        <taxon>Hexapoda</taxon>
        <taxon>Insecta</taxon>
        <taxon>Pterygota</taxon>
        <taxon>Neoptera</taxon>
        <taxon>Endopterygota</taxon>
        <taxon>Coleoptera</taxon>
        <taxon>Polyphaga</taxon>
        <taxon>Cucujiformia</taxon>
        <taxon>Coccinelloidea</taxon>
        <taxon>Coccinellidae</taxon>
        <taxon>Epilachninae</taxon>
        <taxon>Epilachnini</taxon>
        <taxon>Henosepilachna</taxon>
    </lineage>
</organism>
<name>A0AAW1TMP3_9CUCU</name>
<evidence type="ECO:0000313" key="3">
    <source>
        <dbReference type="Proteomes" id="UP001431783"/>
    </source>
</evidence>